<dbReference type="WBParaSite" id="Pan_g17223.t1">
    <property type="protein sequence ID" value="Pan_g17223.t1"/>
    <property type="gene ID" value="Pan_g17223"/>
</dbReference>
<feature type="chain" id="PRO_5028998233" evidence="1">
    <location>
        <begin position="26"/>
        <end position="283"/>
    </location>
</feature>
<dbReference type="PANTHER" id="PTHR37435">
    <property type="entry name" value="PROTEIN CBG14344"/>
    <property type="match status" value="1"/>
</dbReference>
<protein>
    <submittedName>
        <fullName evidence="4">Secreted protein</fullName>
    </submittedName>
</protein>
<reference evidence="3" key="1">
    <citation type="journal article" date="2013" name="Genetics">
        <title>The draft genome and transcriptome of Panagrellus redivivus are shaped by the harsh demands of a free-living lifestyle.</title>
        <authorList>
            <person name="Srinivasan J."/>
            <person name="Dillman A.R."/>
            <person name="Macchietto M.G."/>
            <person name="Heikkinen L."/>
            <person name="Lakso M."/>
            <person name="Fracchia K.M."/>
            <person name="Antoshechkin I."/>
            <person name="Mortazavi A."/>
            <person name="Wong G."/>
            <person name="Sternberg P.W."/>
        </authorList>
    </citation>
    <scope>NUCLEOTIDE SEQUENCE [LARGE SCALE GENOMIC DNA]</scope>
    <source>
        <strain evidence="3">MT8872</strain>
    </source>
</reference>
<proteinExistence type="predicted"/>
<feature type="domain" description="aECM cysteine-cradle" evidence="2">
    <location>
        <begin position="232"/>
        <end position="282"/>
    </location>
</feature>
<evidence type="ECO:0000259" key="2">
    <source>
        <dbReference type="Pfam" id="PF23626"/>
    </source>
</evidence>
<dbReference type="Pfam" id="PF23626">
    <property type="entry name" value="CCD_aECM"/>
    <property type="match status" value="1"/>
</dbReference>
<dbReference type="PANTHER" id="PTHR37435:SF5">
    <property type="entry name" value="SECRETED PROTEIN"/>
    <property type="match status" value="1"/>
</dbReference>
<reference evidence="4" key="2">
    <citation type="submission" date="2020-10" db="UniProtKB">
        <authorList>
            <consortium name="WormBaseParasite"/>
        </authorList>
    </citation>
    <scope>IDENTIFICATION</scope>
</reference>
<keyword evidence="3" id="KW-1185">Reference proteome</keyword>
<accession>A0A7E4ZTX3</accession>
<dbReference type="Proteomes" id="UP000492821">
    <property type="component" value="Unassembled WGS sequence"/>
</dbReference>
<organism evidence="3 4">
    <name type="scientific">Panagrellus redivivus</name>
    <name type="common">Microworm</name>
    <dbReference type="NCBI Taxonomy" id="6233"/>
    <lineage>
        <taxon>Eukaryota</taxon>
        <taxon>Metazoa</taxon>
        <taxon>Ecdysozoa</taxon>
        <taxon>Nematoda</taxon>
        <taxon>Chromadorea</taxon>
        <taxon>Rhabditida</taxon>
        <taxon>Tylenchina</taxon>
        <taxon>Panagrolaimomorpha</taxon>
        <taxon>Panagrolaimoidea</taxon>
        <taxon>Panagrolaimidae</taxon>
        <taxon>Panagrellus</taxon>
    </lineage>
</organism>
<evidence type="ECO:0000256" key="1">
    <source>
        <dbReference type="SAM" id="SignalP"/>
    </source>
</evidence>
<keyword evidence="1" id="KW-0732">Signal</keyword>
<evidence type="ECO:0000313" key="4">
    <source>
        <dbReference type="WBParaSite" id="Pan_g17223.t1"/>
    </source>
</evidence>
<dbReference type="AlphaFoldDB" id="A0A7E4ZTX3"/>
<evidence type="ECO:0000313" key="3">
    <source>
        <dbReference type="Proteomes" id="UP000492821"/>
    </source>
</evidence>
<dbReference type="InterPro" id="IPR055352">
    <property type="entry name" value="CCD_aECM"/>
</dbReference>
<name>A0A7E4ZTX3_PANRE</name>
<feature type="signal peptide" evidence="1">
    <location>
        <begin position="1"/>
        <end position="25"/>
    </location>
</feature>
<sequence>MMHTASLLGVCLAFAVIVFPSSVASSPSALSQKAANLRDLVNVKSSKTKKAKKYKCFLVEEDEEGNEILIPVSNTPKKAHKHPVVDKRKFVYDDDADNSAKAAVPHSNNVRPTLPVAPPTLATTTQKPVTAVVSSAFLQTDTEFEKLGESEASMDMPPVYQEPIKNLVTLPPRPATPVESTVQRPKLKQVHLPRAHGIPVNGRRIVTETTTIPPEVVTAPRDAQNRPLVLAPEHCGQIKHYADMYGVRDVKGWVHNNCGFAQTYLPTASCEEIDILVASCKNV</sequence>